<evidence type="ECO:0000256" key="3">
    <source>
        <dbReference type="ARBA" id="ARBA00022723"/>
    </source>
</evidence>
<feature type="transmembrane region" description="Helical" evidence="7">
    <location>
        <begin position="211"/>
        <end position="233"/>
    </location>
</feature>
<comment type="cofactor">
    <cofactor evidence="1">
        <name>Mn(2+)</name>
        <dbReference type="ChEBI" id="CHEBI:29035"/>
    </cofactor>
</comment>
<keyword evidence="5" id="KW-0460">Magnesium</keyword>
<comment type="cofactor">
    <cofactor evidence="2">
        <name>Mg(2+)</name>
        <dbReference type="ChEBI" id="CHEBI:18420"/>
    </cofactor>
</comment>
<dbReference type="SUPFAM" id="SSF55811">
    <property type="entry name" value="Nudix"/>
    <property type="match status" value="1"/>
</dbReference>
<dbReference type="GO" id="GO:0010945">
    <property type="term" value="F:coenzyme A diphosphatase activity"/>
    <property type="evidence" value="ECO:0007669"/>
    <property type="project" value="InterPro"/>
</dbReference>
<dbReference type="NCBIfam" id="NF007980">
    <property type="entry name" value="PRK10707.1"/>
    <property type="match status" value="1"/>
</dbReference>
<evidence type="ECO:0000256" key="4">
    <source>
        <dbReference type="ARBA" id="ARBA00022801"/>
    </source>
</evidence>
<protein>
    <recommendedName>
        <fullName evidence="8">Nudix hydrolase domain-containing protein</fullName>
    </recommendedName>
</protein>
<accession>A0A382LC99</accession>
<evidence type="ECO:0000313" key="9">
    <source>
        <dbReference type="EMBL" id="SVC34316.1"/>
    </source>
</evidence>
<dbReference type="AlphaFoldDB" id="A0A382LC99"/>
<dbReference type="InterPro" id="IPR000086">
    <property type="entry name" value="NUDIX_hydrolase_dom"/>
</dbReference>
<dbReference type="InterPro" id="IPR045121">
    <property type="entry name" value="CoAse"/>
</dbReference>
<keyword evidence="4" id="KW-0378">Hydrolase</keyword>
<evidence type="ECO:0000256" key="6">
    <source>
        <dbReference type="ARBA" id="ARBA00023211"/>
    </source>
</evidence>
<gene>
    <name evidence="9" type="ORF">METZ01_LOCUS287170</name>
</gene>
<dbReference type="InterPro" id="IPR015797">
    <property type="entry name" value="NUDIX_hydrolase-like_dom_sf"/>
</dbReference>
<dbReference type="CDD" id="cd03426">
    <property type="entry name" value="NUDIX_CoAse_Nudt7"/>
    <property type="match status" value="1"/>
</dbReference>
<keyword evidence="7" id="KW-0472">Membrane</keyword>
<feature type="domain" description="Nudix hydrolase" evidence="8">
    <location>
        <begin position="75"/>
        <end position="210"/>
    </location>
</feature>
<evidence type="ECO:0000259" key="8">
    <source>
        <dbReference type="PROSITE" id="PS51462"/>
    </source>
</evidence>
<dbReference type="GO" id="GO:0046872">
    <property type="term" value="F:metal ion binding"/>
    <property type="evidence" value="ECO:0007669"/>
    <property type="project" value="UniProtKB-KW"/>
</dbReference>
<dbReference type="Pfam" id="PF00293">
    <property type="entry name" value="NUDIX"/>
    <property type="match status" value="1"/>
</dbReference>
<sequence>RWQMPIRRLERRCLFFPGSAGIHNVTSVGEPLLREHISSKLRPMVNFRSQDDLRPTTGDHDLDPFMQDWVDSDERLKPAAVLVPLVEHHSGLTVLLTKRTDHLHHHAGQISFPGGRVEEDDLDIVDTALRETEEEIGLDRSYIEVSGYLDDYETGTGFRITPVVGFVRQGFDLTVDDFEVAEVFEVPLEFLFDPANHQRHKRDYNGRTRQYYAMPYGQFYIWGATAGMLMNLYRRVHDLL</sequence>
<keyword evidence="6" id="KW-0464">Manganese</keyword>
<dbReference type="PANTHER" id="PTHR12992:SF11">
    <property type="entry name" value="MITOCHONDRIAL COENZYME A DIPHOSPHATASE NUDT8"/>
    <property type="match status" value="1"/>
</dbReference>
<dbReference type="Gene3D" id="3.90.79.10">
    <property type="entry name" value="Nucleoside Triphosphate Pyrophosphohydrolase"/>
    <property type="match status" value="1"/>
</dbReference>
<keyword evidence="3" id="KW-0479">Metal-binding</keyword>
<dbReference type="PANTHER" id="PTHR12992">
    <property type="entry name" value="NUDIX HYDROLASE"/>
    <property type="match status" value="1"/>
</dbReference>
<evidence type="ECO:0000256" key="1">
    <source>
        <dbReference type="ARBA" id="ARBA00001936"/>
    </source>
</evidence>
<evidence type="ECO:0000256" key="2">
    <source>
        <dbReference type="ARBA" id="ARBA00001946"/>
    </source>
</evidence>
<feature type="non-terminal residue" evidence="9">
    <location>
        <position position="1"/>
    </location>
</feature>
<keyword evidence="7" id="KW-0812">Transmembrane</keyword>
<organism evidence="9">
    <name type="scientific">marine metagenome</name>
    <dbReference type="NCBI Taxonomy" id="408172"/>
    <lineage>
        <taxon>unclassified sequences</taxon>
        <taxon>metagenomes</taxon>
        <taxon>ecological metagenomes</taxon>
    </lineage>
</organism>
<evidence type="ECO:0000256" key="7">
    <source>
        <dbReference type="SAM" id="Phobius"/>
    </source>
</evidence>
<reference evidence="9" key="1">
    <citation type="submission" date="2018-05" db="EMBL/GenBank/DDBJ databases">
        <authorList>
            <person name="Lanie J.A."/>
            <person name="Ng W.-L."/>
            <person name="Kazmierczak K.M."/>
            <person name="Andrzejewski T.M."/>
            <person name="Davidsen T.M."/>
            <person name="Wayne K.J."/>
            <person name="Tettelin H."/>
            <person name="Glass J.I."/>
            <person name="Rusch D."/>
            <person name="Podicherti R."/>
            <person name="Tsui H.-C.T."/>
            <person name="Winkler M.E."/>
        </authorList>
    </citation>
    <scope>NUCLEOTIDE SEQUENCE</scope>
</reference>
<dbReference type="EMBL" id="UINC01086132">
    <property type="protein sequence ID" value="SVC34316.1"/>
    <property type="molecule type" value="Genomic_DNA"/>
</dbReference>
<evidence type="ECO:0000256" key="5">
    <source>
        <dbReference type="ARBA" id="ARBA00022842"/>
    </source>
</evidence>
<dbReference type="PROSITE" id="PS51462">
    <property type="entry name" value="NUDIX"/>
    <property type="match status" value="1"/>
</dbReference>
<proteinExistence type="predicted"/>
<name>A0A382LC99_9ZZZZ</name>
<keyword evidence="7" id="KW-1133">Transmembrane helix</keyword>